<protein>
    <submittedName>
        <fullName evidence="1">Uncharacterized protein</fullName>
    </submittedName>
</protein>
<evidence type="ECO:0000313" key="1">
    <source>
        <dbReference type="EMBL" id="CAI6356233.1"/>
    </source>
</evidence>
<dbReference type="AlphaFoldDB" id="A0AAV0WKI1"/>
<proteinExistence type="predicted"/>
<reference evidence="1 2" key="1">
    <citation type="submission" date="2023-01" db="EMBL/GenBank/DDBJ databases">
        <authorList>
            <person name="Whitehead M."/>
        </authorList>
    </citation>
    <scope>NUCLEOTIDE SEQUENCE [LARGE SCALE GENOMIC DNA]</scope>
</reference>
<keyword evidence="2" id="KW-1185">Reference proteome</keyword>
<comment type="caution">
    <text evidence="1">The sequence shown here is derived from an EMBL/GenBank/DDBJ whole genome shotgun (WGS) entry which is preliminary data.</text>
</comment>
<evidence type="ECO:0000313" key="2">
    <source>
        <dbReference type="Proteomes" id="UP001160148"/>
    </source>
</evidence>
<dbReference type="EMBL" id="CARXXK010000002">
    <property type="protein sequence ID" value="CAI6356233.1"/>
    <property type="molecule type" value="Genomic_DNA"/>
</dbReference>
<sequence>MTAFVVYIVKSPAVQQALRERYPVGRPVRRHQRVYGRGVSRALQLSGRADDAVVCRRKSDATARSRHHCDAFLQRREAVNRSVRHVSAFTYRFNQKLNNVFFVLPIDRTHLNIGEKDILYFRNLIRVF</sequence>
<accession>A0AAV0WKI1</accession>
<gene>
    <name evidence="1" type="ORF">MEUPH1_LOCUS11987</name>
</gene>
<dbReference type="Proteomes" id="UP001160148">
    <property type="component" value="Unassembled WGS sequence"/>
</dbReference>
<name>A0AAV0WKI1_9HEMI</name>
<organism evidence="1 2">
    <name type="scientific">Macrosiphum euphorbiae</name>
    <name type="common">potato aphid</name>
    <dbReference type="NCBI Taxonomy" id="13131"/>
    <lineage>
        <taxon>Eukaryota</taxon>
        <taxon>Metazoa</taxon>
        <taxon>Ecdysozoa</taxon>
        <taxon>Arthropoda</taxon>
        <taxon>Hexapoda</taxon>
        <taxon>Insecta</taxon>
        <taxon>Pterygota</taxon>
        <taxon>Neoptera</taxon>
        <taxon>Paraneoptera</taxon>
        <taxon>Hemiptera</taxon>
        <taxon>Sternorrhyncha</taxon>
        <taxon>Aphidomorpha</taxon>
        <taxon>Aphidoidea</taxon>
        <taxon>Aphididae</taxon>
        <taxon>Macrosiphini</taxon>
        <taxon>Macrosiphum</taxon>
    </lineage>
</organism>